<sequence length="151" mass="16553">MVKASSIYRHKSGHWCVRIGPLGSGFGLQAFLRDLLVPRALFSHFCSELCLSKPETFECTHQGITRYPTRSPDPSLLAQRALPWLTSPSPILAVSLPTCPTSHTSSLFRRPTTFPTGSLAGLPTAANNTNLPHDIAILPFVHHSRCRPSPQ</sequence>
<proteinExistence type="predicted"/>
<keyword evidence="2" id="KW-1185">Reference proteome</keyword>
<evidence type="ECO:0000313" key="1">
    <source>
        <dbReference type="EMBL" id="MED6162669.1"/>
    </source>
</evidence>
<protein>
    <submittedName>
        <fullName evidence="1">Uncharacterized protein</fullName>
    </submittedName>
</protein>
<dbReference type="Proteomes" id="UP001341840">
    <property type="component" value="Unassembled WGS sequence"/>
</dbReference>
<gene>
    <name evidence="1" type="ORF">PIB30_072764</name>
</gene>
<reference evidence="1 2" key="1">
    <citation type="journal article" date="2023" name="Plants (Basel)">
        <title>Bridging the Gap: Combining Genomics and Transcriptomics Approaches to Understand Stylosanthes scabra, an Orphan Legume from the Brazilian Caatinga.</title>
        <authorList>
            <person name="Ferreira-Neto J.R.C."/>
            <person name="da Silva M.D."/>
            <person name="Binneck E."/>
            <person name="de Melo N.F."/>
            <person name="da Silva R.H."/>
            <person name="de Melo A.L.T.M."/>
            <person name="Pandolfi V."/>
            <person name="Bustamante F.O."/>
            <person name="Brasileiro-Vidal A.C."/>
            <person name="Benko-Iseppon A.M."/>
        </authorList>
    </citation>
    <scope>NUCLEOTIDE SEQUENCE [LARGE SCALE GENOMIC DNA]</scope>
    <source>
        <tissue evidence="1">Leaves</tissue>
    </source>
</reference>
<organism evidence="1 2">
    <name type="scientific">Stylosanthes scabra</name>
    <dbReference type="NCBI Taxonomy" id="79078"/>
    <lineage>
        <taxon>Eukaryota</taxon>
        <taxon>Viridiplantae</taxon>
        <taxon>Streptophyta</taxon>
        <taxon>Embryophyta</taxon>
        <taxon>Tracheophyta</taxon>
        <taxon>Spermatophyta</taxon>
        <taxon>Magnoliopsida</taxon>
        <taxon>eudicotyledons</taxon>
        <taxon>Gunneridae</taxon>
        <taxon>Pentapetalae</taxon>
        <taxon>rosids</taxon>
        <taxon>fabids</taxon>
        <taxon>Fabales</taxon>
        <taxon>Fabaceae</taxon>
        <taxon>Papilionoideae</taxon>
        <taxon>50 kb inversion clade</taxon>
        <taxon>dalbergioids sensu lato</taxon>
        <taxon>Dalbergieae</taxon>
        <taxon>Pterocarpus clade</taxon>
        <taxon>Stylosanthes</taxon>
    </lineage>
</organism>
<evidence type="ECO:0000313" key="2">
    <source>
        <dbReference type="Proteomes" id="UP001341840"/>
    </source>
</evidence>
<dbReference type="EMBL" id="JASCZI010121697">
    <property type="protein sequence ID" value="MED6162669.1"/>
    <property type="molecule type" value="Genomic_DNA"/>
</dbReference>
<comment type="caution">
    <text evidence="1">The sequence shown here is derived from an EMBL/GenBank/DDBJ whole genome shotgun (WGS) entry which is preliminary data.</text>
</comment>
<accession>A0ABU6UNN0</accession>
<name>A0ABU6UNN0_9FABA</name>